<proteinExistence type="predicted"/>
<accession>A0A370BNB6</accession>
<organism evidence="1 2">
    <name type="scientific">Aspergillus niger ATCC 13496</name>
    <dbReference type="NCBI Taxonomy" id="1353008"/>
    <lineage>
        <taxon>Eukaryota</taxon>
        <taxon>Fungi</taxon>
        <taxon>Dikarya</taxon>
        <taxon>Ascomycota</taxon>
        <taxon>Pezizomycotina</taxon>
        <taxon>Eurotiomycetes</taxon>
        <taxon>Eurotiomycetidae</taxon>
        <taxon>Eurotiales</taxon>
        <taxon>Aspergillaceae</taxon>
        <taxon>Aspergillus</taxon>
        <taxon>Aspergillus subgen. Circumdati</taxon>
    </lineage>
</organism>
<name>A0A370BNB6_ASPNG</name>
<dbReference type="VEuPathDB" id="FungiDB:M747DRAFT_159448"/>
<reference evidence="1 2" key="1">
    <citation type="submission" date="2018-07" db="EMBL/GenBank/DDBJ databases">
        <title>Section-level genome sequencing of Aspergillus section Nigri to investigate inter- and intra-species variation.</title>
        <authorList>
            <consortium name="DOE Joint Genome Institute"/>
            <person name="Vesth T.C."/>
            <person name="Nybo J.L."/>
            <person name="Theobald S."/>
            <person name="Frisvad J.C."/>
            <person name="Larsen T.O."/>
            <person name="Nielsen K.F."/>
            <person name="Hoof J.B."/>
            <person name="Brandl J."/>
            <person name="Salamov A."/>
            <person name="Riley R."/>
            <person name="Gladden J.M."/>
            <person name="Phatale P."/>
            <person name="Nielsen M.T."/>
            <person name="Lyhne E.K."/>
            <person name="Kogle M.E."/>
            <person name="Strasser K."/>
            <person name="McDonnell E."/>
            <person name="Barry K."/>
            <person name="Clum A."/>
            <person name="Chen C."/>
            <person name="Nolan M."/>
            <person name="Sandor L."/>
            <person name="Kuo A."/>
            <person name="Lipzen A."/>
            <person name="Hainaut M."/>
            <person name="Drula E."/>
            <person name="Tsang A."/>
            <person name="Magnuson J.K."/>
            <person name="Henrissat B."/>
            <person name="Wiebenga A."/>
            <person name="Simmons B.A."/>
            <person name="Makela M.R."/>
            <person name="De vries R.P."/>
            <person name="Grigoriev I.V."/>
            <person name="Mortensen U.H."/>
            <person name="Baker S.E."/>
            <person name="Andersen M.R."/>
        </authorList>
    </citation>
    <scope>NUCLEOTIDE SEQUENCE [LARGE SCALE GENOMIC DNA]</scope>
    <source>
        <strain evidence="1 2">ATCC 13496</strain>
    </source>
</reference>
<dbReference type="EMBL" id="KZ851963">
    <property type="protein sequence ID" value="RDH14571.1"/>
    <property type="molecule type" value="Genomic_DNA"/>
</dbReference>
<sequence>MSGKTLRWPHLYYFWLLQTTSQFLYHGAENSAAMSPHLSPGQIQPIFDMQSVAACQARKPVKLLRAGSRRLKSISPKLLKVFKSLETPNID</sequence>
<dbReference type="Proteomes" id="UP000253845">
    <property type="component" value="Unassembled WGS sequence"/>
</dbReference>
<evidence type="ECO:0000313" key="2">
    <source>
        <dbReference type="Proteomes" id="UP000253845"/>
    </source>
</evidence>
<evidence type="ECO:0000313" key="1">
    <source>
        <dbReference type="EMBL" id="RDH14571.1"/>
    </source>
</evidence>
<gene>
    <name evidence="1" type="ORF">M747DRAFT_159448</name>
</gene>
<protein>
    <submittedName>
        <fullName evidence="1">Uncharacterized protein</fullName>
    </submittedName>
</protein>
<dbReference type="AlphaFoldDB" id="A0A370BNB6"/>